<reference evidence="1" key="1">
    <citation type="submission" date="2021-02" db="EMBL/GenBank/DDBJ databases">
        <authorList>
            <person name="Nowell W R."/>
        </authorList>
    </citation>
    <scope>NUCLEOTIDE SEQUENCE</scope>
    <source>
        <strain evidence="1">Ploen Becks lab</strain>
    </source>
</reference>
<evidence type="ECO:0000313" key="1">
    <source>
        <dbReference type="EMBL" id="CAF0823261.1"/>
    </source>
</evidence>
<dbReference type="OrthoDB" id="10401957at2759"/>
<protein>
    <submittedName>
        <fullName evidence="1">Uncharacterized protein</fullName>
    </submittedName>
</protein>
<sequence length="345" mass="40042">MAVEVFRKLYRESQNSGFFSFKKLNDQICLLSPKLNGKQTISYQDSEQKIFSEAKSAIIKNFCLNPDVSTIDDFNVTILNDFMNFLNDDEFSDKTLAHSFFLLHGSKTDLSNVKNPKIILTDLFYNFSSINTNISINEFSYLNSIFESLVNSENVTKTINSIIHEAIAENDKVSYDYKRLKLIFFNSNFDSLSGFSGKDRIYINTRPLSKIKSNRVYSEKANETAIKLEFTRVYLHETSHVVLRHQVGNLNLSSPFLKNESKTIRKNLPECGVEIEKRIFKEVIDWNSSINNRYDLPYCEQFLSNILSDKIDNFDIEKARVVLIPESEILKASFSMTYRPYPYFF</sequence>
<proteinExistence type="predicted"/>
<gene>
    <name evidence="1" type="ORF">OXX778_LOCUS7581</name>
</gene>
<organism evidence="1 2">
    <name type="scientific">Brachionus calyciflorus</name>
    <dbReference type="NCBI Taxonomy" id="104777"/>
    <lineage>
        <taxon>Eukaryota</taxon>
        <taxon>Metazoa</taxon>
        <taxon>Spiralia</taxon>
        <taxon>Gnathifera</taxon>
        <taxon>Rotifera</taxon>
        <taxon>Eurotatoria</taxon>
        <taxon>Monogononta</taxon>
        <taxon>Pseudotrocha</taxon>
        <taxon>Ploima</taxon>
        <taxon>Brachionidae</taxon>
        <taxon>Brachionus</taxon>
    </lineage>
</organism>
<dbReference type="Proteomes" id="UP000663879">
    <property type="component" value="Unassembled WGS sequence"/>
</dbReference>
<name>A0A813U9S7_9BILA</name>
<evidence type="ECO:0000313" key="2">
    <source>
        <dbReference type="Proteomes" id="UP000663879"/>
    </source>
</evidence>
<dbReference type="AlphaFoldDB" id="A0A813U9S7"/>
<dbReference type="EMBL" id="CAJNOC010000977">
    <property type="protein sequence ID" value="CAF0823261.1"/>
    <property type="molecule type" value="Genomic_DNA"/>
</dbReference>
<accession>A0A813U9S7</accession>
<comment type="caution">
    <text evidence="1">The sequence shown here is derived from an EMBL/GenBank/DDBJ whole genome shotgun (WGS) entry which is preliminary data.</text>
</comment>
<keyword evidence="2" id="KW-1185">Reference proteome</keyword>